<feature type="compositionally biased region" description="Polar residues" evidence="1">
    <location>
        <begin position="44"/>
        <end position="61"/>
    </location>
</feature>
<feature type="compositionally biased region" description="Basic and acidic residues" evidence="1">
    <location>
        <begin position="20"/>
        <end position="29"/>
    </location>
</feature>
<evidence type="ECO:0000256" key="1">
    <source>
        <dbReference type="SAM" id="MobiDB-lite"/>
    </source>
</evidence>
<feature type="compositionally biased region" description="Basic and acidic residues" evidence="1">
    <location>
        <begin position="192"/>
        <end position="207"/>
    </location>
</feature>
<gene>
    <name evidence="2" type="ORF">CAUPRSCDRAFT_11290</name>
    <name evidence="3" type="ORF">CXG81DRAFT_23750</name>
</gene>
<dbReference type="Proteomes" id="UP000268535">
    <property type="component" value="Unassembled WGS sequence"/>
</dbReference>
<evidence type="ECO:0000313" key="5">
    <source>
        <dbReference type="Proteomes" id="UP000274922"/>
    </source>
</evidence>
<reference evidence="4 5" key="1">
    <citation type="journal article" date="2018" name="Nat. Microbiol.">
        <title>Leveraging single-cell genomics to expand the fungal tree of life.</title>
        <authorList>
            <person name="Ahrendt S.R."/>
            <person name="Quandt C.A."/>
            <person name="Ciobanu D."/>
            <person name="Clum A."/>
            <person name="Salamov A."/>
            <person name="Andreopoulos B."/>
            <person name="Cheng J.F."/>
            <person name="Woyke T."/>
            <person name="Pelin A."/>
            <person name="Henrissat B."/>
            <person name="Reynolds N.K."/>
            <person name="Benny G.L."/>
            <person name="Smith M.E."/>
            <person name="James T.Y."/>
            <person name="Grigoriev I.V."/>
        </authorList>
    </citation>
    <scope>NUCLEOTIDE SEQUENCE [LARGE SCALE GENOMIC DNA]</scope>
    <source>
        <strain evidence="4 5">ATCC 52028</strain>
    </source>
</reference>
<proteinExistence type="predicted"/>
<feature type="compositionally biased region" description="Low complexity" evidence="1">
    <location>
        <begin position="166"/>
        <end position="181"/>
    </location>
</feature>
<reference evidence="2" key="3">
    <citation type="submission" date="2018-08" db="EMBL/GenBank/DDBJ databases">
        <title>Leveraging single-cell genomics to expand the Fungal Tree of Life.</title>
        <authorList>
            <consortium name="DOE Joint Genome Institute"/>
            <person name="Ahrendt S.R."/>
            <person name="Quandt C.A."/>
            <person name="Ciobanu D."/>
            <person name="Clum A."/>
            <person name="Salamov A."/>
            <person name="Andreopoulos B."/>
            <person name="Cheng J.-F."/>
            <person name="Woyke T."/>
            <person name="Pelin A."/>
            <person name="Henrissat B."/>
            <person name="Reynolds N."/>
            <person name="Benny G.L."/>
            <person name="Smith M.E."/>
            <person name="James T.Y."/>
            <person name="Grigoriev I.V."/>
        </authorList>
    </citation>
    <scope>NUCLEOTIDE SEQUENCE</scope>
    <source>
        <strain evidence="2">ATCC 52028</strain>
    </source>
</reference>
<accession>A0A4P9WXN2</accession>
<feature type="compositionally biased region" description="Low complexity" evidence="1">
    <location>
        <begin position="209"/>
        <end position="220"/>
    </location>
</feature>
<evidence type="ECO:0000313" key="3">
    <source>
        <dbReference type="EMBL" id="RKP03638.1"/>
    </source>
</evidence>
<dbReference type="EMBL" id="ML009460">
    <property type="protein sequence ID" value="RKO97018.1"/>
    <property type="molecule type" value="Genomic_DNA"/>
</dbReference>
<name>A0A4P9WXN2_9FUNG</name>
<feature type="compositionally biased region" description="Polar residues" evidence="1">
    <location>
        <begin position="1"/>
        <end position="12"/>
    </location>
</feature>
<feature type="compositionally biased region" description="Polar residues" evidence="1">
    <location>
        <begin position="94"/>
        <end position="153"/>
    </location>
</feature>
<sequence>MSRRTSTSSDSLGQKIKSIFKHDDSESKHHTTHTGSGAGVGYNQPVQGTNSRLNQPMNATSGVTPNPTGGVPGVGGVQPSYTDANRLHNDNLTQANHAHGTTGTHNPLTSNTTGTHNPLSSNTGNTHNPLTSNTAGTHNPLSGNTIHNTSPNATHLPGQAGHHHAGAGTAAAATAAGVAAAGHEHNHHVTGHHHESHLPGTHHDQHHLSSTSSGTSSTTGAAWGTDEMPKELLRQRPKSVVEHVVQADPVTRTKVVKLEEIHVTPVHQHIHDTAELRTDYVHGHESVAVEGKVYDEGTTIVEDGKVYENDSALSREEILRRAEEARRAARLAAPDVVEERESQILHAPLNVHERGTHEINKIQVDVLDRTVTEKDVHAKKELHVHKHKHQVTPGVDAALSSITDSARD</sequence>
<feature type="region of interest" description="Disordered" evidence="1">
    <location>
        <begin position="94"/>
        <end position="223"/>
    </location>
</feature>
<evidence type="ECO:0000313" key="4">
    <source>
        <dbReference type="Proteomes" id="UP000268535"/>
    </source>
</evidence>
<dbReference type="Proteomes" id="UP000274922">
    <property type="component" value="Unassembled WGS sequence"/>
</dbReference>
<dbReference type="AlphaFoldDB" id="A0A4P9WXN2"/>
<reference evidence="3" key="2">
    <citation type="submission" date="2018-04" db="EMBL/GenBank/DDBJ databases">
        <title>Leveraging single-cell genomics to expand the Fungal Tree of Life.</title>
        <authorList>
            <consortium name="DOE Joint Genome Institute"/>
            <person name="Ahrendt S.R."/>
            <person name="Quandt C.A."/>
            <person name="Ciobanu D."/>
            <person name="Clum A."/>
            <person name="Salamov A."/>
            <person name="Andreopoulos B."/>
            <person name="Cheng J.-F."/>
            <person name="Woyke T."/>
            <person name="Pelin A."/>
            <person name="Henrissat B."/>
            <person name="Benny G.L."/>
            <person name="Smith M.E."/>
            <person name="James T.Y."/>
            <person name="Grigoriev I.V."/>
        </authorList>
    </citation>
    <scope>NUCLEOTIDE SEQUENCE</scope>
    <source>
        <strain evidence="3">ATCC 52028</strain>
    </source>
</reference>
<dbReference type="EMBL" id="ML014120">
    <property type="protein sequence ID" value="RKP03638.1"/>
    <property type="molecule type" value="Genomic_DNA"/>
</dbReference>
<organism evidence="2 4">
    <name type="scientific">Caulochytrium protostelioides</name>
    <dbReference type="NCBI Taxonomy" id="1555241"/>
    <lineage>
        <taxon>Eukaryota</taxon>
        <taxon>Fungi</taxon>
        <taxon>Fungi incertae sedis</taxon>
        <taxon>Chytridiomycota</taxon>
        <taxon>Chytridiomycota incertae sedis</taxon>
        <taxon>Chytridiomycetes</taxon>
        <taxon>Caulochytriales</taxon>
        <taxon>Caulochytriaceae</taxon>
        <taxon>Caulochytrium</taxon>
    </lineage>
</organism>
<keyword evidence="5" id="KW-1185">Reference proteome</keyword>
<feature type="region of interest" description="Disordered" evidence="1">
    <location>
        <begin position="1"/>
        <end position="71"/>
    </location>
</feature>
<protein>
    <submittedName>
        <fullName evidence="2">Uncharacterized protein</fullName>
    </submittedName>
</protein>
<evidence type="ECO:0000313" key="2">
    <source>
        <dbReference type="EMBL" id="RKO97018.1"/>
    </source>
</evidence>